<gene>
    <name evidence="1" type="ORF">OBBRIDRAFT_829470</name>
</gene>
<keyword evidence="2" id="KW-1185">Reference proteome</keyword>
<dbReference type="AlphaFoldDB" id="A0A8E2APP0"/>
<organism evidence="1 2">
    <name type="scientific">Obba rivulosa</name>
    <dbReference type="NCBI Taxonomy" id="1052685"/>
    <lineage>
        <taxon>Eukaryota</taxon>
        <taxon>Fungi</taxon>
        <taxon>Dikarya</taxon>
        <taxon>Basidiomycota</taxon>
        <taxon>Agaricomycotina</taxon>
        <taxon>Agaricomycetes</taxon>
        <taxon>Polyporales</taxon>
        <taxon>Gelatoporiaceae</taxon>
        <taxon>Obba</taxon>
    </lineage>
</organism>
<proteinExistence type="predicted"/>
<evidence type="ECO:0000313" key="2">
    <source>
        <dbReference type="Proteomes" id="UP000250043"/>
    </source>
</evidence>
<sequence length="139" mass="15229">MTLQFPTIILRWSLQPPSGMNPCTVLQCTAPSENGNQLPFTTSIILGSNNMNLADATQVHRAEIAALNGRVLSVVCKIVAGRRRVRETKNKVQHYIKSLEELQDDCVPLFLGLCKGSMGVKYPEDVGCLLTTFLGNPTI</sequence>
<dbReference type="EMBL" id="KV722670">
    <property type="protein sequence ID" value="OCH84457.1"/>
    <property type="molecule type" value="Genomic_DNA"/>
</dbReference>
<dbReference type="Proteomes" id="UP000250043">
    <property type="component" value="Unassembled WGS sequence"/>
</dbReference>
<protein>
    <submittedName>
        <fullName evidence="1">Uncharacterized protein</fullName>
    </submittedName>
</protein>
<evidence type="ECO:0000313" key="1">
    <source>
        <dbReference type="EMBL" id="OCH84457.1"/>
    </source>
</evidence>
<reference evidence="1 2" key="1">
    <citation type="submission" date="2016-07" db="EMBL/GenBank/DDBJ databases">
        <title>Draft genome of the white-rot fungus Obba rivulosa 3A-2.</title>
        <authorList>
            <consortium name="DOE Joint Genome Institute"/>
            <person name="Miettinen O."/>
            <person name="Riley R."/>
            <person name="Acob R."/>
            <person name="Barry K."/>
            <person name="Cullen D."/>
            <person name="De Vries R."/>
            <person name="Hainaut M."/>
            <person name="Hatakka A."/>
            <person name="Henrissat B."/>
            <person name="Hilden K."/>
            <person name="Kuo R."/>
            <person name="Labutti K."/>
            <person name="Lipzen A."/>
            <person name="Makela M.R."/>
            <person name="Sandor L."/>
            <person name="Spatafora J.W."/>
            <person name="Grigoriev I.V."/>
            <person name="Hibbett D.S."/>
        </authorList>
    </citation>
    <scope>NUCLEOTIDE SEQUENCE [LARGE SCALE GENOMIC DNA]</scope>
    <source>
        <strain evidence="1 2">3A-2</strain>
    </source>
</reference>
<name>A0A8E2APP0_9APHY</name>
<accession>A0A8E2APP0</accession>